<dbReference type="GeneID" id="39850248"/>
<reference evidence="1 2" key="1">
    <citation type="journal article" date="2019" name="Nat. Commun.">
        <title>A new type of DNA phosphorothioation-based antiviral system in archaea.</title>
        <authorList>
            <person name="Xiong L."/>
            <person name="Liu S."/>
            <person name="Chen S."/>
            <person name="Xiao Y."/>
            <person name="Zhu B."/>
            <person name="Gao Y."/>
            <person name="Zhang Y."/>
            <person name="Chen B."/>
            <person name="Luo J."/>
            <person name="Deng Z."/>
            <person name="Chen X."/>
            <person name="Wang L."/>
            <person name="Chen S."/>
        </authorList>
    </citation>
    <scope>NUCLEOTIDE SEQUENCE [LARGE SCALE GENOMIC DNA]</scope>
    <source>
        <strain evidence="1 2">JCM 10635</strain>
    </source>
</reference>
<dbReference type="GO" id="GO:0009116">
    <property type="term" value="P:nucleoside metabolic process"/>
    <property type="evidence" value="ECO:0007669"/>
    <property type="project" value="InterPro"/>
</dbReference>
<dbReference type="PANTHER" id="PTHR38643:SF1">
    <property type="entry name" value="PURINE NUCLEOSIDE PERMEASE C285.05-RELATED"/>
    <property type="match status" value="1"/>
</dbReference>
<dbReference type="AlphaFoldDB" id="A0A4D6HP30"/>
<accession>A0A4D6HP30</accession>
<sequence length="322" mass="34498">MDADESLPAPREPDPNTPVCPTGLVLTAVAESPLDERAPWLERYEIVDALAIPGTETPLYLTVSGLAITTTGIGKSDAATTVTALLASPRVDLDSAYIVSSGIAGSAPETTALGSVAIADAVVDWDRKHRWDRRTTSDTETVPASGSESTPIDLLAYRPRDYVHHLEPSVVDCALTTAERVELSADDAVRDYQNQYPTAADAGPSIERGTTVCGDEFWHGPQYAREVEWLCEAYDVAPYVTTQMEDAATATALERFDLRERYLSVRAVANYDRPAPGQSVEESFDGNPSTLELAIDNAARVGSAVIEALVATDPLAIGDSEK</sequence>
<evidence type="ECO:0000313" key="2">
    <source>
        <dbReference type="Proteomes" id="UP000296822"/>
    </source>
</evidence>
<dbReference type="InterPro" id="IPR009486">
    <property type="entry name" value="Pur_nuclsid_perm"/>
</dbReference>
<dbReference type="Pfam" id="PF06516">
    <property type="entry name" value="NUP"/>
    <property type="match status" value="1"/>
</dbReference>
<gene>
    <name evidence="1" type="ORF">DV706_03250</name>
</gene>
<dbReference type="SUPFAM" id="SSF53167">
    <property type="entry name" value="Purine and uridine phosphorylases"/>
    <property type="match status" value="1"/>
</dbReference>
<evidence type="ECO:0000313" key="1">
    <source>
        <dbReference type="EMBL" id="QCC55789.1"/>
    </source>
</evidence>
<dbReference type="GO" id="GO:0003824">
    <property type="term" value="F:catalytic activity"/>
    <property type="evidence" value="ECO:0007669"/>
    <property type="project" value="InterPro"/>
</dbReference>
<dbReference type="Gene3D" id="3.40.50.1580">
    <property type="entry name" value="Nucleoside phosphorylase domain"/>
    <property type="match status" value="1"/>
</dbReference>
<name>A0A4D6HP30_9EURY</name>
<dbReference type="PANTHER" id="PTHR38643">
    <property type="entry name" value="PURINE NUCLEOSIDE PERMEASE C285.05-RELATED"/>
    <property type="match status" value="1"/>
</dbReference>
<dbReference type="Proteomes" id="UP000296822">
    <property type="component" value="Chromosome"/>
</dbReference>
<protein>
    <submittedName>
        <fullName evidence="1">Phosphorylase</fullName>
    </submittedName>
</protein>
<proteinExistence type="predicted"/>
<dbReference type="RefSeq" id="WP_006066579.1">
    <property type="nucleotide sequence ID" value="NZ_CP031305.1"/>
</dbReference>
<dbReference type="KEGG" id="nbg:DV706_03250"/>
<dbReference type="GO" id="GO:0055085">
    <property type="term" value="P:transmembrane transport"/>
    <property type="evidence" value="ECO:0007669"/>
    <property type="project" value="InterPro"/>
</dbReference>
<dbReference type="InterPro" id="IPR035994">
    <property type="entry name" value="Nucleoside_phosphorylase_sf"/>
</dbReference>
<organism evidence="1 2">
    <name type="scientific">Natronorubrum bangense</name>
    <dbReference type="NCBI Taxonomy" id="61858"/>
    <lineage>
        <taxon>Archaea</taxon>
        <taxon>Methanobacteriati</taxon>
        <taxon>Methanobacteriota</taxon>
        <taxon>Stenosarchaea group</taxon>
        <taxon>Halobacteria</taxon>
        <taxon>Halobacteriales</taxon>
        <taxon>Natrialbaceae</taxon>
        <taxon>Natronorubrum</taxon>
    </lineage>
</organism>
<dbReference type="EMBL" id="CP031305">
    <property type="protein sequence ID" value="QCC55789.1"/>
    <property type="molecule type" value="Genomic_DNA"/>
</dbReference>